<dbReference type="AlphaFoldDB" id="A0A7D5IRM4"/>
<keyword evidence="1" id="KW-1133">Transmembrane helix</keyword>
<evidence type="ECO:0000313" key="4">
    <source>
        <dbReference type="Proteomes" id="UP000509594"/>
    </source>
</evidence>
<keyword evidence="4" id="KW-1185">Reference proteome</keyword>
<dbReference type="RefSeq" id="WP_176966401.1">
    <property type="nucleotide sequence ID" value="NZ_CP058215.1"/>
</dbReference>
<dbReference type="Pfam" id="PF07885">
    <property type="entry name" value="Ion_trans_2"/>
    <property type="match status" value="1"/>
</dbReference>
<keyword evidence="1" id="KW-0812">Transmembrane</keyword>
<name>A0A7D5IRM4_9EURY</name>
<feature type="domain" description="Potassium channel" evidence="2">
    <location>
        <begin position="50"/>
        <end position="91"/>
    </location>
</feature>
<keyword evidence="3" id="KW-0406">Ion transport</keyword>
<accession>A0A7D5IRM4</accession>
<protein>
    <submittedName>
        <fullName evidence="3">Two pore domain potassium channel family protein</fullName>
    </submittedName>
</protein>
<evidence type="ECO:0000259" key="2">
    <source>
        <dbReference type="Pfam" id="PF07885"/>
    </source>
</evidence>
<dbReference type="GeneID" id="300786068"/>
<evidence type="ECO:0000313" key="3">
    <source>
        <dbReference type="EMBL" id="QLC51347.1"/>
    </source>
</evidence>
<dbReference type="SUPFAM" id="SSF81324">
    <property type="entry name" value="Voltage-gated potassium channels"/>
    <property type="match status" value="1"/>
</dbReference>
<organism evidence="3 4">
    <name type="scientific">Methanolobus zinderi</name>
    <dbReference type="NCBI Taxonomy" id="536044"/>
    <lineage>
        <taxon>Archaea</taxon>
        <taxon>Methanobacteriati</taxon>
        <taxon>Methanobacteriota</taxon>
        <taxon>Stenosarchaea group</taxon>
        <taxon>Methanomicrobia</taxon>
        <taxon>Methanosarcinales</taxon>
        <taxon>Methanosarcinaceae</taxon>
        <taxon>Methanolobus</taxon>
    </lineage>
</organism>
<keyword evidence="3" id="KW-0813">Transport</keyword>
<keyword evidence="3" id="KW-0407">Ion channel</keyword>
<dbReference type="GO" id="GO:0034220">
    <property type="term" value="P:monoatomic ion transmembrane transport"/>
    <property type="evidence" value="ECO:0007669"/>
    <property type="project" value="UniProtKB-KW"/>
</dbReference>
<dbReference type="Gene3D" id="1.10.287.70">
    <property type="match status" value="1"/>
</dbReference>
<feature type="transmembrane region" description="Helical" evidence="1">
    <location>
        <begin position="74"/>
        <end position="97"/>
    </location>
</feature>
<sequence length="111" mass="12525">MEGNSACEFQKNISISFNSTVTDSTIRYPYVFCRRSSRWFYHNSFKHLLASTTLLSIGFGDIVPQTGLGRFVAFILQLLGYTILIAPIVIVIAETFISLCDSLSKKNEDFE</sequence>
<gene>
    <name evidence="3" type="ORF">HWN40_11355</name>
</gene>
<reference evidence="3 4" key="1">
    <citation type="submission" date="2020-06" db="EMBL/GenBank/DDBJ databases">
        <title>Methanolobus halotolerans sp. nov., isolated from a saline lake Tus in Siberia.</title>
        <authorList>
            <person name="Shen Y."/>
            <person name="Chen S.-C."/>
            <person name="Lai M.-C."/>
            <person name="Huang H.-H."/>
            <person name="Chiu H.-H."/>
            <person name="Tang S.-L."/>
            <person name="Rogozin D.Y."/>
            <person name="Degermendzhy A.G."/>
        </authorList>
    </citation>
    <scope>NUCLEOTIDE SEQUENCE [LARGE SCALE GENOMIC DNA]</scope>
    <source>
        <strain evidence="3 4">DSM 21339</strain>
    </source>
</reference>
<dbReference type="Proteomes" id="UP000509594">
    <property type="component" value="Chromosome"/>
</dbReference>
<evidence type="ECO:0000256" key="1">
    <source>
        <dbReference type="SAM" id="Phobius"/>
    </source>
</evidence>
<keyword evidence="1" id="KW-0472">Membrane</keyword>
<dbReference type="OrthoDB" id="56871at2157"/>
<dbReference type="InterPro" id="IPR013099">
    <property type="entry name" value="K_chnl_dom"/>
</dbReference>
<dbReference type="KEGG" id="mzi:HWN40_11355"/>
<proteinExistence type="predicted"/>
<dbReference type="EMBL" id="CP058215">
    <property type="protein sequence ID" value="QLC51347.1"/>
    <property type="molecule type" value="Genomic_DNA"/>
</dbReference>